<dbReference type="RefSeq" id="WP_133122772.1">
    <property type="nucleotide sequence ID" value="NZ_JAQDLP010000002.1"/>
</dbReference>
<proteinExistence type="predicted"/>
<evidence type="ECO:0000313" key="1">
    <source>
        <dbReference type="EMBL" id="PJY73930.1"/>
    </source>
</evidence>
<name>A0A2M9V5H6_BACFG</name>
<accession>A0A2M9V5H6</accession>
<protein>
    <submittedName>
        <fullName evidence="1">Uncharacterized protein</fullName>
    </submittedName>
</protein>
<gene>
    <name evidence="1" type="ORF">CQW34_02746</name>
</gene>
<evidence type="ECO:0000313" key="2">
    <source>
        <dbReference type="Proteomes" id="UP000231846"/>
    </source>
</evidence>
<dbReference type="Proteomes" id="UP000231846">
    <property type="component" value="Unassembled WGS sequence"/>
</dbReference>
<sequence length="132" mass="16047">MYTILGSISDKQREEVFINKWRGLRTTIRFYEIDVRNFKTLFIDDIELIQYAGIHIWRFYECTFWYVIQYKQEYYAFDIREIAKQAGLEDPENEVADIIRDQKQWLSNFINKLEVHPYFMDVLNLILDSNGV</sequence>
<dbReference type="AlphaFoldDB" id="A0A2M9V5H6"/>
<dbReference type="EMBL" id="PDCW01000019">
    <property type="protein sequence ID" value="PJY73930.1"/>
    <property type="molecule type" value="Genomic_DNA"/>
</dbReference>
<organism evidence="1 2">
    <name type="scientific">Bacteroides fragilis</name>
    <dbReference type="NCBI Taxonomy" id="817"/>
    <lineage>
        <taxon>Bacteria</taxon>
        <taxon>Pseudomonadati</taxon>
        <taxon>Bacteroidota</taxon>
        <taxon>Bacteroidia</taxon>
        <taxon>Bacteroidales</taxon>
        <taxon>Bacteroidaceae</taxon>
        <taxon>Bacteroides</taxon>
    </lineage>
</organism>
<comment type="caution">
    <text evidence="1">The sequence shown here is derived from an EMBL/GenBank/DDBJ whole genome shotgun (WGS) entry which is preliminary data.</text>
</comment>
<reference evidence="1 2" key="1">
    <citation type="journal article" date="2017" name="MBio">
        <title>Gut Symbiont Bacteroides fragilis Secretes a Eukaryotic-Like Ubiquitin Protein That Mediates Intraspecies Antagonism.</title>
        <authorList>
            <person name="Chatzidaki-Livanis M."/>
            <person name="Coyne M.J."/>
            <person name="Roelofs K.G."/>
            <person name="Gentyala R.R."/>
            <person name="Caldwell J.M."/>
            <person name="Comstock L.E."/>
        </authorList>
    </citation>
    <scope>NUCLEOTIDE SEQUENCE [LARGE SCALE GENOMIC DNA]</scope>
    <source>
        <strain evidence="1 2">12905</strain>
    </source>
</reference>